<evidence type="ECO:0000256" key="5">
    <source>
        <dbReference type="ARBA" id="ARBA00022989"/>
    </source>
</evidence>
<dbReference type="SUPFAM" id="SSF82689">
    <property type="entry name" value="Mechanosensitive channel protein MscS (YggB), C-terminal domain"/>
    <property type="match status" value="1"/>
</dbReference>
<dbReference type="InterPro" id="IPR010920">
    <property type="entry name" value="LSM_dom_sf"/>
</dbReference>
<feature type="domain" description="Mechanosensitive ion channel MscS" evidence="8">
    <location>
        <begin position="178"/>
        <end position="245"/>
    </location>
</feature>
<gene>
    <name evidence="11" type="ORF">IC621_18485</name>
</gene>
<evidence type="ECO:0000256" key="2">
    <source>
        <dbReference type="ARBA" id="ARBA00008017"/>
    </source>
</evidence>
<dbReference type="Gene3D" id="2.30.30.60">
    <property type="match status" value="1"/>
</dbReference>
<dbReference type="EMBL" id="JACXAI010000027">
    <property type="protein sequence ID" value="MBD1382211.1"/>
    <property type="molecule type" value="Genomic_DNA"/>
</dbReference>
<evidence type="ECO:0000256" key="3">
    <source>
        <dbReference type="ARBA" id="ARBA00022475"/>
    </source>
</evidence>
<feature type="domain" description="Mechanosensitive ion channel transmembrane helices 2/3" evidence="10">
    <location>
        <begin position="136"/>
        <end position="177"/>
    </location>
</feature>
<dbReference type="GO" id="GO:0005886">
    <property type="term" value="C:plasma membrane"/>
    <property type="evidence" value="ECO:0007669"/>
    <property type="project" value="UniProtKB-SubCell"/>
</dbReference>
<dbReference type="InterPro" id="IPR045042">
    <property type="entry name" value="YnaI-like"/>
</dbReference>
<dbReference type="RefSeq" id="WP_191160187.1">
    <property type="nucleotide sequence ID" value="NZ_JACXAI010000027.1"/>
</dbReference>
<proteinExistence type="inferred from homology"/>
<dbReference type="Proteomes" id="UP000626844">
    <property type="component" value="Unassembled WGS sequence"/>
</dbReference>
<dbReference type="Pfam" id="PF21082">
    <property type="entry name" value="MS_channel_3rd"/>
    <property type="match status" value="1"/>
</dbReference>
<dbReference type="AlphaFoldDB" id="A0A926NIY8"/>
<dbReference type="Pfam" id="PF00924">
    <property type="entry name" value="MS_channel_2nd"/>
    <property type="match status" value="1"/>
</dbReference>
<evidence type="ECO:0000259" key="10">
    <source>
        <dbReference type="Pfam" id="PF21088"/>
    </source>
</evidence>
<name>A0A926NIY8_9BACI</name>
<keyword evidence="6 7" id="KW-0472">Membrane</keyword>
<evidence type="ECO:0000256" key="4">
    <source>
        <dbReference type="ARBA" id="ARBA00022692"/>
    </source>
</evidence>
<reference evidence="11" key="1">
    <citation type="submission" date="2020-09" db="EMBL/GenBank/DDBJ databases">
        <title>A novel bacterium of genus Bacillus, isolated from South China Sea.</title>
        <authorList>
            <person name="Huang H."/>
            <person name="Mo K."/>
            <person name="Hu Y."/>
        </authorList>
    </citation>
    <scope>NUCLEOTIDE SEQUENCE</scope>
    <source>
        <strain evidence="11">IB182487</strain>
    </source>
</reference>
<feature type="transmembrane region" description="Helical" evidence="7">
    <location>
        <begin position="14"/>
        <end position="36"/>
    </location>
</feature>
<dbReference type="InterPro" id="IPR006685">
    <property type="entry name" value="MscS_channel_2nd"/>
</dbReference>
<keyword evidence="4 7" id="KW-0812">Transmembrane</keyword>
<dbReference type="SUPFAM" id="SSF82861">
    <property type="entry name" value="Mechanosensitive channel protein MscS (YggB), transmembrane region"/>
    <property type="match status" value="1"/>
</dbReference>
<dbReference type="PANTHER" id="PTHR43634:SF2">
    <property type="entry name" value="LOW CONDUCTANCE MECHANOSENSITIVE CHANNEL YNAI"/>
    <property type="match status" value="1"/>
</dbReference>
<dbReference type="InterPro" id="IPR049278">
    <property type="entry name" value="MS_channel_C"/>
</dbReference>
<feature type="transmembrane region" description="Helical" evidence="7">
    <location>
        <begin position="158"/>
        <end position="176"/>
    </location>
</feature>
<feature type="transmembrane region" description="Helical" evidence="7">
    <location>
        <begin position="62"/>
        <end position="79"/>
    </location>
</feature>
<organism evidence="11 12">
    <name type="scientific">Metabacillus arenae</name>
    <dbReference type="NCBI Taxonomy" id="2771434"/>
    <lineage>
        <taxon>Bacteria</taxon>
        <taxon>Bacillati</taxon>
        <taxon>Bacillota</taxon>
        <taxon>Bacilli</taxon>
        <taxon>Bacillales</taxon>
        <taxon>Bacillaceae</taxon>
        <taxon>Metabacillus</taxon>
    </lineage>
</organism>
<comment type="subcellular location">
    <subcellularLocation>
        <location evidence="1">Cell membrane</location>
        <topology evidence="1">Multi-pass membrane protein</topology>
    </subcellularLocation>
</comment>
<evidence type="ECO:0000256" key="1">
    <source>
        <dbReference type="ARBA" id="ARBA00004651"/>
    </source>
</evidence>
<evidence type="ECO:0000313" key="11">
    <source>
        <dbReference type="EMBL" id="MBD1382211.1"/>
    </source>
</evidence>
<dbReference type="InterPro" id="IPR011014">
    <property type="entry name" value="MscS_channel_TM-2"/>
</dbReference>
<dbReference type="InterPro" id="IPR011066">
    <property type="entry name" value="MscS_channel_C_sf"/>
</dbReference>
<dbReference type="Pfam" id="PF21088">
    <property type="entry name" value="MS_channel_1st"/>
    <property type="match status" value="1"/>
</dbReference>
<feature type="transmembrane region" description="Helical" evidence="7">
    <location>
        <begin position="129"/>
        <end position="152"/>
    </location>
</feature>
<evidence type="ECO:0000259" key="8">
    <source>
        <dbReference type="Pfam" id="PF00924"/>
    </source>
</evidence>
<evidence type="ECO:0000256" key="7">
    <source>
        <dbReference type="SAM" id="Phobius"/>
    </source>
</evidence>
<accession>A0A926NIY8</accession>
<protein>
    <submittedName>
        <fullName evidence="11">Mechanosensitive ion channel family protein</fullName>
    </submittedName>
</protein>
<feature type="domain" description="Mechanosensitive ion channel MscS C-terminal" evidence="9">
    <location>
        <begin position="251"/>
        <end position="338"/>
    </location>
</feature>
<keyword evidence="12" id="KW-1185">Reference proteome</keyword>
<comment type="similarity">
    <text evidence="2">Belongs to the MscS (TC 1.A.23) family.</text>
</comment>
<dbReference type="GO" id="GO:0055085">
    <property type="term" value="P:transmembrane transport"/>
    <property type="evidence" value="ECO:0007669"/>
    <property type="project" value="InterPro"/>
</dbReference>
<evidence type="ECO:0000313" key="12">
    <source>
        <dbReference type="Proteomes" id="UP000626844"/>
    </source>
</evidence>
<keyword evidence="5 7" id="KW-1133">Transmembrane helix</keyword>
<sequence>MEETMFTLEMAREVGISAAILLVFLLLRKIFVKYVFKLIMKLSDKTPTELFRNVLLAFEKPLRWFFILIGLYLAIRYSPFFDEQMKVINQFYRASLVLLITWGLYNLTASSSMLFQKMNKRLDLEMDDIVAPFLSKVFRFVILALSFSIIAQEFNYDVNGFVAGLGLGGLAFALAAQDTIGNFFGGVIIITEKPFTIGDWIKTPSVEGVIEDISFRSTRIRTFPQALVTVPNSTLVREPITNWTKMGKRQVNFSIGVTYNTPEDKVKTCVKRIEEMLRDHEDINNEVILVSFDKFNSSSLDIFLYFFTNSTVWAEHLKAKQDVNFEIMKILKEENVEFAFPSQTLYVENVKEEEKQKERQYS</sequence>
<dbReference type="InterPro" id="IPR023408">
    <property type="entry name" value="MscS_beta-dom_sf"/>
</dbReference>
<evidence type="ECO:0000256" key="6">
    <source>
        <dbReference type="ARBA" id="ARBA00023136"/>
    </source>
</evidence>
<keyword evidence="3" id="KW-1003">Cell membrane</keyword>
<dbReference type="Gene3D" id="1.10.287.1260">
    <property type="match status" value="1"/>
</dbReference>
<comment type="caution">
    <text evidence="11">The sequence shown here is derived from an EMBL/GenBank/DDBJ whole genome shotgun (WGS) entry which is preliminary data.</text>
</comment>
<dbReference type="SUPFAM" id="SSF50182">
    <property type="entry name" value="Sm-like ribonucleoproteins"/>
    <property type="match status" value="1"/>
</dbReference>
<dbReference type="InterPro" id="IPR049142">
    <property type="entry name" value="MS_channel_1st"/>
</dbReference>
<evidence type="ECO:0000259" key="9">
    <source>
        <dbReference type="Pfam" id="PF21082"/>
    </source>
</evidence>
<dbReference type="Gene3D" id="3.30.70.100">
    <property type="match status" value="1"/>
</dbReference>
<dbReference type="PANTHER" id="PTHR43634">
    <property type="entry name" value="OW CONDUCTANCE MECHANOSENSITIVE CHANNEL"/>
    <property type="match status" value="1"/>
</dbReference>
<feature type="transmembrane region" description="Helical" evidence="7">
    <location>
        <begin position="91"/>
        <end position="108"/>
    </location>
</feature>